<evidence type="ECO:0000313" key="3">
    <source>
        <dbReference type="Proteomes" id="UP001203423"/>
    </source>
</evidence>
<protein>
    <submittedName>
        <fullName evidence="2">YcaO-like family protein</fullName>
    </submittedName>
</protein>
<dbReference type="PROSITE" id="PS51664">
    <property type="entry name" value="YCAO"/>
    <property type="match status" value="1"/>
</dbReference>
<accession>A0ABT0L8D3</accession>
<dbReference type="Pfam" id="PF02624">
    <property type="entry name" value="YcaO"/>
    <property type="match status" value="1"/>
</dbReference>
<dbReference type="NCBIfam" id="TIGR00702">
    <property type="entry name" value="YcaO-type kinase domain"/>
    <property type="match status" value="1"/>
</dbReference>
<organism evidence="2 3">
    <name type="scientific">Shewanella surugensis</name>
    <dbReference type="NCBI Taxonomy" id="212020"/>
    <lineage>
        <taxon>Bacteria</taxon>
        <taxon>Pseudomonadati</taxon>
        <taxon>Pseudomonadota</taxon>
        <taxon>Gammaproteobacteria</taxon>
        <taxon>Alteromonadales</taxon>
        <taxon>Shewanellaceae</taxon>
        <taxon>Shewanella</taxon>
    </lineage>
</organism>
<dbReference type="PANTHER" id="PTHR37809:SF1">
    <property type="entry name" value="RIBOSOMAL PROTEIN S12 METHYLTHIOTRANSFERASE ACCESSORY FACTOR YCAO"/>
    <property type="match status" value="1"/>
</dbReference>
<keyword evidence="3" id="KW-1185">Reference proteome</keyword>
<dbReference type="InterPro" id="IPR003776">
    <property type="entry name" value="YcaO-like_dom"/>
</dbReference>
<proteinExistence type="predicted"/>
<dbReference type="EMBL" id="JAKIKS010000015">
    <property type="protein sequence ID" value="MCL1123959.1"/>
    <property type="molecule type" value="Genomic_DNA"/>
</dbReference>
<gene>
    <name evidence="2" type="ORF">L2764_05550</name>
</gene>
<dbReference type="Proteomes" id="UP001203423">
    <property type="component" value="Unassembled WGS sequence"/>
</dbReference>
<evidence type="ECO:0000259" key="1">
    <source>
        <dbReference type="PROSITE" id="PS51664"/>
    </source>
</evidence>
<dbReference type="Gene3D" id="3.30.1330.230">
    <property type="match status" value="1"/>
</dbReference>
<sequence>MAVELITDEGLLECEVLTEYSTERAPFYCVQWHPKFNVYSIDTEDVFLVSSQQQWRLTSGQFPFFSVIEGVVSFETIVQCITAKVSSLSVSAAVSAFVTQIYQLASQGLLLIDQAPAVYVHADFNHNDTYLEHEVNTVHLVNVSILPENVRLEWFASFRDELIKNMYLSDEEISIVLVDDMLDPRIIDLSLRSHFFVFQISPERMWLSPCFKLTDREYFLRFQRRLLVNQPIRQWLMMIRPNECHCYPIAAEISTLSIEGRIDRFIPQVTAKIIALIQQQLEHEDDKLLEYKLVSGEVESHLINVDLKTAGHFYPDIHTPIHIKNRATCIQVEGGLRVVKARQTVETLMPLVSPITGVINHLTQLNKMQDKPIHIYRTGFFRAPLISLIKAEERFVQICLGKGVSVEQSKASGLSEAIERFCAIYQKELPLFKCSAIALRAAGLRYFCFQTLAPFSESQYSSFLLSKNAHQQDEHAVKPYDGRAIHWLPSWSLTQEKWVYFPMSLGVSQLPFDDTQFGQWHSNGCAAGNMVEEAILQGLFELIERDAVAIWWYNRLHRAEFDLSRLDESRLAKISATLSPNHAHEIENNRDGKDDETGYEFWVLDLTHDLGVPVMAAIGKHSATAKFIMGFGCHLVSEVAAERALTELCQLQLIADRHSAPFDFNAIIDGDHLYPQSKVKPSPDRCEPQSALKQAIKMLVCRLDTLGFEVCVFNYSQAAIPLKTVKILVPGLCHIWPQLANERLYQLPVSLGWLDEALDENTINPHWLYI</sequence>
<dbReference type="PANTHER" id="PTHR37809">
    <property type="entry name" value="RIBOSOMAL PROTEIN S12 METHYLTHIOTRANSFERASE ACCESSORY FACTOR YCAO"/>
    <property type="match status" value="1"/>
</dbReference>
<evidence type="ECO:0000313" key="2">
    <source>
        <dbReference type="EMBL" id="MCL1123959.1"/>
    </source>
</evidence>
<feature type="domain" description="YcaO" evidence="1">
    <location>
        <begin position="401"/>
        <end position="770"/>
    </location>
</feature>
<reference evidence="2 3" key="1">
    <citation type="submission" date="2022-01" db="EMBL/GenBank/DDBJ databases">
        <title>Whole genome-based taxonomy of the Shewanellaceae.</title>
        <authorList>
            <person name="Martin-Rodriguez A.J."/>
        </authorList>
    </citation>
    <scope>NUCLEOTIDE SEQUENCE [LARGE SCALE GENOMIC DNA]</scope>
    <source>
        <strain evidence="2 3">DSM 17177</strain>
    </source>
</reference>
<name>A0ABT0L8D3_9GAMM</name>
<dbReference type="Gene3D" id="3.30.40.250">
    <property type="match status" value="1"/>
</dbReference>
<comment type="caution">
    <text evidence="2">The sequence shown here is derived from an EMBL/GenBank/DDBJ whole genome shotgun (WGS) entry which is preliminary data.</text>
</comment>
<dbReference type="Gene3D" id="3.30.160.660">
    <property type="match status" value="1"/>
</dbReference>
<dbReference type="RefSeq" id="WP_248939245.1">
    <property type="nucleotide sequence ID" value="NZ_JAKIKS010000015.1"/>
</dbReference>